<dbReference type="CDD" id="cd01392">
    <property type="entry name" value="HTH_LacI"/>
    <property type="match status" value="1"/>
</dbReference>
<name>A0AAU7T5K4_9ACTN</name>
<dbReference type="InterPro" id="IPR000843">
    <property type="entry name" value="HTH_LacI"/>
</dbReference>
<keyword evidence="2 5" id="KW-0238">DNA-binding</keyword>
<dbReference type="PROSITE" id="PS00356">
    <property type="entry name" value="HTH_LACI_1"/>
    <property type="match status" value="1"/>
</dbReference>
<evidence type="ECO:0000313" key="5">
    <source>
        <dbReference type="EMBL" id="XBV22139.1"/>
    </source>
</evidence>
<dbReference type="InterPro" id="IPR046335">
    <property type="entry name" value="LacI/GalR-like_sensor"/>
</dbReference>
<proteinExistence type="predicted"/>
<gene>
    <name evidence="5" type="ORF">ABN611_26675</name>
</gene>
<sequence length="338" mass="36717">MAASLKDVAERAGVSIKTVSNVVNGTGRVGVATRARVEQVIVELGYRPNVSARSLRRGRSGVIALAVPEIANPYFAELAELVVKEAEAHGWTVLIDQTESDPDRERLVLQGIRSHLIDGLLFVPRRLTAEDFAARTDTTPMVLLGERLTKIADRVAIDSYAAARAATEHLIDLGRKRIASIGAGESEDAVTRGRFQGYRDALLDAGLRPSARLVVPRRRWRHQDGAEAVARLMSLSRRPDALFCSNDLLAHGALRALHDHGVEVPAEVAVVGIDDIAESRFSRPSLTSVAPDKQHIAETAVRLLADRLTSEQPTAPREFVAGFHLVVRESTAGDHEHG</sequence>
<dbReference type="PANTHER" id="PTHR30146">
    <property type="entry name" value="LACI-RELATED TRANSCRIPTIONAL REPRESSOR"/>
    <property type="match status" value="1"/>
</dbReference>
<evidence type="ECO:0000256" key="1">
    <source>
        <dbReference type="ARBA" id="ARBA00023015"/>
    </source>
</evidence>
<dbReference type="InterPro" id="IPR010982">
    <property type="entry name" value="Lambda_DNA-bd_dom_sf"/>
</dbReference>
<keyword evidence="3" id="KW-0804">Transcription</keyword>
<dbReference type="Pfam" id="PF00356">
    <property type="entry name" value="LacI"/>
    <property type="match status" value="1"/>
</dbReference>
<dbReference type="Gene3D" id="3.40.50.2300">
    <property type="match status" value="2"/>
</dbReference>
<evidence type="ECO:0000256" key="2">
    <source>
        <dbReference type="ARBA" id="ARBA00023125"/>
    </source>
</evidence>
<keyword evidence="1" id="KW-0805">Transcription regulation</keyword>
<dbReference type="SUPFAM" id="SSF53822">
    <property type="entry name" value="Periplasmic binding protein-like I"/>
    <property type="match status" value="1"/>
</dbReference>
<dbReference type="Gene3D" id="1.10.260.40">
    <property type="entry name" value="lambda repressor-like DNA-binding domains"/>
    <property type="match status" value="1"/>
</dbReference>
<feature type="domain" description="HTH lacI-type" evidence="4">
    <location>
        <begin position="3"/>
        <end position="57"/>
    </location>
</feature>
<dbReference type="PROSITE" id="PS50932">
    <property type="entry name" value="HTH_LACI_2"/>
    <property type="match status" value="1"/>
</dbReference>
<dbReference type="RefSeq" id="WP_350274985.1">
    <property type="nucleotide sequence ID" value="NZ_CP158165.1"/>
</dbReference>
<dbReference type="GO" id="GO:0003700">
    <property type="term" value="F:DNA-binding transcription factor activity"/>
    <property type="evidence" value="ECO:0007669"/>
    <property type="project" value="TreeGrafter"/>
</dbReference>
<organism evidence="5">
    <name type="scientific">Kribbella sp. HUAS MG21</name>
    <dbReference type="NCBI Taxonomy" id="3160966"/>
    <lineage>
        <taxon>Bacteria</taxon>
        <taxon>Bacillati</taxon>
        <taxon>Actinomycetota</taxon>
        <taxon>Actinomycetes</taxon>
        <taxon>Propionibacteriales</taxon>
        <taxon>Kribbellaceae</taxon>
        <taxon>Kribbella</taxon>
    </lineage>
</organism>
<reference evidence="5" key="1">
    <citation type="submission" date="2024-06" db="EMBL/GenBank/DDBJ databases">
        <title>Kribbella sp. strain HUAS MG21 genome sequences.</title>
        <authorList>
            <person name="Mo P."/>
        </authorList>
    </citation>
    <scope>NUCLEOTIDE SEQUENCE</scope>
    <source>
        <strain evidence="5">HUAS MG21</strain>
    </source>
</reference>
<dbReference type="SMART" id="SM00354">
    <property type="entry name" value="HTH_LACI"/>
    <property type="match status" value="1"/>
</dbReference>
<protein>
    <submittedName>
        <fullName evidence="5">LacI family DNA-binding transcriptional regulator</fullName>
    </submittedName>
</protein>
<dbReference type="PANTHER" id="PTHR30146:SF109">
    <property type="entry name" value="HTH-TYPE TRANSCRIPTIONAL REGULATOR GALS"/>
    <property type="match status" value="1"/>
</dbReference>
<dbReference type="EMBL" id="CP158165">
    <property type="protein sequence ID" value="XBV22139.1"/>
    <property type="molecule type" value="Genomic_DNA"/>
</dbReference>
<dbReference type="Pfam" id="PF13377">
    <property type="entry name" value="Peripla_BP_3"/>
    <property type="match status" value="1"/>
</dbReference>
<dbReference type="GO" id="GO:0000976">
    <property type="term" value="F:transcription cis-regulatory region binding"/>
    <property type="evidence" value="ECO:0007669"/>
    <property type="project" value="TreeGrafter"/>
</dbReference>
<dbReference type="CDD" id="cd06267">
    <property type="entry name" value="PBP1_LacI_sugar_binding-like"/>
    <property type="match status" value="1"/>
</dbReference>
<accession>A0AAU7T5K4</accession>
<evidence type="ECO:0000256" key="3">
    <source>
        <dbReference type="ARBA" id="ARBA00023163"/>
    </source>
</evidence>
<dbReference type="SUPFAM" id="SSF47413">
    <property type="entry name" value="lambda repressor-like DNA-binding domains"/>
    <property type="match status" value="1"/>
</dbReference>
<dbReference type="AlphaFoldDB" id="A0AAU7T5K4"/>
<evidence type="ECO:0000259" key="4">
    <source>
        <dbReference type="PROSITE" id="PS50932"/>
    </source>
</evidence>
<dbReference type="InterPro" id="IPR028082">
    <property type="entry name" value="Peripla_BP_I"/>
</dbReference>